<comment type="caution">
    <text evidence="2">The sequence shown here is derived from an EMBL/GenBank/DDBJ whole genome shotgun (WGS) entry which is preliminary data.</text>
</comment>
<reference evidence="2 3" key="1">
    <citation type="submission" date="2019-11" db="EMBL/GenBank/DDBJ databases">
        <title>Whole genome sequence of Oryza granulata.</title>
        <authorList>
            <person name="Li W."/>
        </authorList>
    </citation>
    <scope>NUCLEOTIDE SEQUENCE [LARGE SCALE GENOMIC DNA]</scope>
    <source>
        <strain evidence="3">cv. Menghai</strain>
        <tissue evidence="2">Leaf</tissue>
    </source>
</reference>
<proteinExistence type="predicted"/>
<gene>
    <name evidence="2" type="ORF">E2562_029984</name>
</gene>
<feature type="compositionally biased region" description="Gly residues" evidence="1">
    <location>
        <begin position="33"/>
        <end position="56"/>
    </location>
</feature>
<feature type="region of interest" description="Disordered" evidence="1">
    <location>
        <begin position="22"/>
        <end position="70"/>
    </location>
</feature>
<accession>A0A6G1ER54</accession>
<dbReference type="EMBL" id="SPHZ02000003">
    <property type="protein sequence ID" value="KAF0927120.1"/>
    <property type="molecule type" value="Genomic_DNA"/>
</dbReference>
<evidence type="ECO:0000313" key="2">
    <source>
        <dbReference type="EMBL" id="KAF0927120.1"/>
    </source>
</evidence>
<dbReference type="Proteomes" id="UP000479710">
    <property type="component" value="Unassembled WGS sequence"/>
</dbReference>
<name>A0A6G1ER54_9ORYZ</name>
<feature type="compositionally biased region" description="Low complexity" evidence="1">
    <location>
        <begin position="22"/>
        <end position="32"/>
    </location>
</feature>
<organism evidence="2 3">
    <name type="scientific">Oryza meyeriana var. granulata</name>
    <dbReference type="NCBI Taxonomy" id="110450"/>
    <lineage>
        <taxon>Eukaryota</taxon>
        <taxon>Viridiplantae</taxon>
        <taxon>Streptophyta</taxon>
        <taxon>Embryophyta</taxon>
        <taxon>Tracheophyta</taxon>
        <taxon>Spermatophyta</taxon>
        <taxon>Magnoliopsida</taxon>
        <taxon>Liliopsida</taxon>
        <taxon>Poales</taxon>
        <taxon>Poaceae</taxon>
        <taxon>BOP clade</taxon>
        <taxon>Oryzoideae</taxon>
        <taxon>Oryzeae</taxon>
        <taxon>Oryzinae</taxon>
        <taxon>Oryza</taxon>
        <taxon>Oryza meyeriana</taxon>
    </lineage>
</organism>
<evidence type="ECO:0000313" key="3">
    <source>
        <dbReference type="Proteomes" id="UP000479710"/>
    </source>
</evidence>
<evidence type="ECO:0000256" key="1">
    <source>
        <dbReference type="SAM" id="MobiDB-lite"/>
    </source>
</evidence>
<keyword evidence="3" id="KW-1185">Reference proteome</keyword>
<sequence>MRHTGADKAAAGNDAVLFVTASSTSATSNSKGKNGGRNGGGSGDNHGGSDRSGGGLKQQTPTPPLGPWVMMAPWAPTPWAGPQPWVASWRPAGGPDTSVALSALDFLIDNIKPLTQRGAPASAVCAPVVFYKLM</sequence>
<protein>
    <submittedName>
        <fullName evidence="2">Uncharacterized protein</fullName>
    </submittedName>
</protein>
<dbReference type="AlphaFoldDB" id="A0A6G1ER54"/>